<dbReference type="Pfam" id="PF12796">
    <property type="entry name" value="Ank_2"/>
    <property type="match status" value="1"/>
</dbReference>
<dbReference type="PROSITE" id="PS50017">
    <property type="entry name" value="DEATH_DOMAIN"/>
    <property type="match status" value="1"/>
</dbReference>
<feature type="repeat" description="ANK" evidence="3">
    <location>
        <begin position="599"/>
        <end position="631"/>
    </location>
</feature>
<evidence type="ECO:0000256" key="3">
    <source>
        <dbReference type="PROSITE-ProRule" id="PRU00023"/>
    </source>
</evidence>
<evidence type="ECO:0000256" key="2">
    <source>
        <dbReference type="ARBA" id="ARBA00023043"/>
    </source>
</evidence>
<dbReference type="Gene3D" id="3.40.50.300">
    <property type="entry name" value="P-loop containing nucleotide triphosphate hydrolases"/>
    <property type="match status" value="1"/>
</dbReference>
<dbReference type="EnsemblMetazoa" id="Aqu2.1.13531_001">
    <property type="protein sequence ID" value="Aqu2.1.13531_001"/>
    <property type="gene ID" value="Aqu2.1.13531"/>
</dbReference>
<evidence type="ECO:0000313" key="6">
    <source>
        <dbReference type="EnsemblMetazoa" id="Aqu2.1.13531_001"/>
    </source>
</evidence>
<dbReference type="SUPFAM" id="SSF47986">
    <property type="entry name" value="DEATH domain"/>
    <property type="match status" value="2"/>
</dbReference>
<dbReference type="GO" id="GO:0007165">
    <property type="term" value="P:signal transduction"/>
    <property type="evidence" value="ECO:0007669"/>
    <property type="project" value="InterPro"/>
</dbReference>
<organism evidence="6">
    <name type="scientific">Amphimedon queenslandica</name>
    <name type="common">Sponge</name>
    <dbReference type="NCBI Taxonomy" id="400682"/>
    <lineage>
        <taxon>Eukaryota</taxon>
        <taxon>Metazoa</taxon>
        <taxon>Porifera</taxon>
        <taxon>Demospongiae</taxon>
        <taxon>Heteroscleromorpha</taxon>
        <taxon>Haplosclerida</taxon>
        <taxon>Niphatidae</taxon>
        <taxon>Amphimedon</taxon>
    </lineage>
</organism>
<dbReference type="CDD" id="cd00882">
    <property type="entry name" value="Ras_like_GTPase"/>
    <property type="match status" value="1"/>
</dbReference>
<dbReference type="SUPFAM" id="SSF48403">
    <property type="entry name" value="Ankyrin repeat"/>
    <property type="match status" value="1"/>
</dbReference>
<evidence type="ECO:0000259" key="5">
    <source>
        <dbReference type="PROSITE" id="PS50017"/>
    </source>
</evidence>
<proteinExistence type="predicted"/>
<feature type="domain" description="Death" evidence="5">
    <location>
        <begin position="28"/>
        <end position="105"/>
    </location>
</feature>
<dbReference type="GO" id="GO:0005634">
    <property type="term" value="C:nucleus"/>
    <property type="evidence" value="ECO:0007669"/>
    <property type="project" value="TreeGrafter"/>
</dbReference>
<dbReference type="GO" id="GO:0000976">
    <property type="term" value="F:transcription cis-regulatory region binding"/>
    <property type="evidence" value="ECO:0007669"/>
    <property type="project" value="TreeGrafter"/>
</dbReference>
<protein>
    <recommendedName>
        <fullName evidence="5">Death domain-containing protein</fullName>
    </recommendedName>
</protein>
<dbReference type="InterPro" id="IPR000488">
    <property type="entry name" value="Death_dom"/>
</dbReference>
<dbReference type="SUPFAM" id="SSF52540">
    <property type="entry name" value="P-loop containing nucleoside triphosphate hydrolases"/>
    <property type="match status" value="1"/>
</dbReference>
<accession>A0A1X7TFS3</accession>
<dbReference type="SMART" id="SM00248">
    <property type="entry name" value="ANK"/>
    <property type="match status" value="6"/>
</dbReference>
<dbReference type="PROSITE" id="PS50088">
    <property type="entry name" value="ANK_REPEAT"/>
    <property type="match status" value="4"/>
</dbReference>
<feature type="region of interest" description="Disordered" evidence="4">
    <location>
        <begin position="212"/>
        <end position="232"/>
    </location>
</feature>
<dbReference type="CDD" id="cd01670">
    <property type="entry name" value="Death"/>
    <property type="match status" value="1"/>
</dbReference>
<dbReference type="InterPro" id="IPR027417">
    <property type="entry name" value="P-loop_NTPase"/>
</dbReference>
<dbReference type="InterPro" id="IPR002110">
    <property type="entry name" value="Ankyrin_rpt"/>
</dbReference>
<dbReference type="PANTHER" id="PTHR24193">
    <property type="entry name" value="ANKYRIN REPEAT PROTEIN"/>
    <property type="match status" value="1"/>
</dbReference>
<dbReference type="InterPro" id="IPR050663">
    <property type="entry name" value="Ankyrin-SOCS_Box"/>
</dbReference>
<feature type="repeat" description="ANK" evidence="3">
    <location>
        <begin position="769"/>
        <end position="792"/>
    </location>
</feature>
<name>A0A1X7TFS3_AMPQE</name>
<dbReference type="Gene3D" id="1.10.533.10">
    <property type="entry name" value="Death Domain, Fas"/>
    <property type="match status" value="2"/>
</dbReference>
<dbReference type="Gene3D" id="1.25.40.20">
    <property type="entry name" value="Ankyrin repeat-containing domain"/>
    <property type="match status" value="2"/>
</dbReference>
<keyword evidence="1" id="KW-0677">Repeat</keyword>
<evidence type="ECO:0000256" key="1">
    <source>
        <dbReference type="ARBA" id="ARBA00022737"/>
    </source>
</evidence>
<dbReference type="OrthoDB" id="448455at2759"/>
<keyword evidence="2 3" id="KW-0040">ANK repeat</keyword>
<dbReference type="InterPro" id="IPR036770">
    <property type="entry name" value="Ankyrin_rpt-contain_sf"/>
</dbReference>
<dbReference type="PROSITE" id="PS50297">
    <property type="entry name" value="ANK_REP_REGION"/>
    <property type="match status" value="3"/>
</dbReference>
<feature type="repeat" description="ANK" evidence="3">
    <location>
        <begin position="735"/>
        <end position="757"/>
    </location>
</feature>
<dbReference type="Pfam" id="PF00531">
    <property type="entry name" value="Death"/>
    <property type="match status" value="1"/>
</dbReference>
<dbReference type="InParanoid" id="A0A1X7TFS3"/>
<reference evidence="6" key="1">
    <citation type="submission" date="2017-05" db="UniProtKB">
        <authorList>
            <consortium name="EnsemblMetazoa"/>
        </authorList>
    </citation>
    <scope>IDENTIFICATION</scope>
</reference>
<dbReference type="eggNOG" id="KOG0504">
    <property type="taxonomic scope" value="Eukaryota"/>
</dbReference>
<dbReference type="Pfam" id="PF13857">
    <property type="entry name" value="Ank_5"/>
    <property type="match status" value="1"/>
</dbReference>
<sequence>MATSMGSNLDIKDLIHIFDFLKECGFSGTKFHEFGLRLGLRKPTMDVIQYNHPHDASRSLTECLDKWLSRADDVDSKGGATIDSLIHALVSMGETAAAEKLKILTIMENHLPSSQSLHDPLSTVCLLHYREHLLTEEVVTKVDSAPSIPDQCDVLFAAVTEAVQTDPNNLQTFARVLCKVSTNEQLGLAIKKDINKYFPHLQLGIEPQIMPSAPTGTNKEGRPLLSSDALNDIPDDRPKVSELIEFYELLIKGQLEESLPLLDADIIRKIRNAVNDQEGMSLLIRAFDEHPTLLYKMRATKTIEGLSQKTFETPPSSALQLPQQPLLTTQSLVATSNQSHSSQIQQHQSQLMRNEPHPFPSTVIELSSKEEVACSIELLHHQFTSLVSKIRRLFIELVSNKEVEADDVAFHAEQFLGQDLKLTEINISTIFNAIRPYCGLFNFRLLRSLVHHFIPLSNDLCTELTQYIDDLGKFSESAQLKHIRSTIKEKLSSLPAVASPTTSDQTKPVVIKLNDGWEKITKAQLEKVLKHYFGPDSDIFSYISFDYGSFVVTLLIPTSLSQSLISTINDKRGSMNRLGILEVAVDKSTISIGKEEDNNFEISLHQSVKAGDSFEVSMLLQLGADPNSKNKRGKSAIEIANEEGHTQIKEILLTGRGTQLLKLFKDANYEDAIRLLPYIENLQQLRDEVTIKISPFDTYQVEANLLHMASWNGWLDVTSDLITKYDCDPQEEDSNGNTCLHYAAMGNHVDVVKYLINECSSDPMATNEDGDTVLHKAAYYGSLDVMKYLIDHHNSDLRATNKKGETILHCTVEHVDILKYLIDECNCDPMTTTFYGRTPLHYAANFDCSASVEFLLSTGKCDPLAKDKDGKTPVRLAKERQQNGSTNTLPIFKKFGNIRSSHPIDSYVNVILVGSSGAGKSTLSHVINNTATFTLLGSFRNVGGVVPCTAGIIPYKLQHKTLGNIILHDFAGHSEYYSSHSTVIENLLQGSGGVFLIVVNILEKEAVKQLHQWLTIVRHEAQKALNQCHIIIIVSHVDKVKNFIERRRRKEEMQEIIVRERCDSIFLDCRKLGGSGVDSFFNKLSIACESIRSTIGRNLSLYCHMMYGLLEERKENILTLSDVMAAGEGNDDYVLPDKREDVLDILHSLHSTGLMSILETIVERSPFLVTGTRRIGLKEILPDESLSNISSLSLLGGRDIMEVIEITANFNTGTIKLDIKDLDVVIEELTILNQLNCTKWFQFGLYLGLYDPRLVNIDIDYRGHSEKCFHACMSAWLRGEDKVREKGGPSWSSLATALDTIEEKSIASYIRNKYC</sequence>
<dbReference type="GO" id="GO:0045944">
    <property type="term" value="P:positive regulation of transcription by RNA polymerase II"/>
    <property type="evidence" value="ECO:0007669"/>
    <property type="project" value="TreeGrafter"/>
</dbReference>
<dbReference type="PANTHER" id="PTHR24193:SF121">
    <property type="entry name" value="ADA2A-CONTAINING COMPLEX COMPONENT 3, ISOFORM D"/>
    <property type="match status" value="1"/>
</dbReference>
<evidence type="ECO:0000256" key="4">
    <source>
        <dbReference type="SAM" id="MobiDB-lite"/>
    </source>
</evidence>
<feature type="repeat" description="ANK" evidence="3">
    <location>
        <begin position="835"/>
        <end position="859"/>
    </location>
</feature>
<dbReference type="InterPro" id="IPR011029">
    <property type="entry name" value="DEATH-like_dom_sf"/>
</dbReference>